<evidence type="ECO:0000313" key="2">
    <source>
        <dbReference type="Proteomes" id="UP000035068"/>
    </source>
</evidence>
<keyword evidence="2" id="KW-1185">Reference proteome</keyword>
<protein>
    <submittedName>
        <fullName evidence="1">Uncharacterized protein</fullName>
    </submittedName>
</protein>
<dbReference type="AlphaFoldDB" id="A0A0C2EH66"/>
<accession>A0A0C2EH66</accession>
<dbReference type="EMBL" id="JWJD01000001">
    <property type="protein sequence ID" value="KIH78008.1"/>
    <property type="molecule type" value="Genomic_DNA"/>
</dbReference>
<evidence type="ECO:0000313" key="1">
    <source>
        <dbReference type="EMBL" id="KIH78008.1"/>
    </source>
</evidence>
<sequence>MNFTRYIGFDTHLYTLKNIFLDLYLIAGFERLIAGQRHRRMGPIEFIVALCFTDLIPETTFTIRLRFNHGTPLMTIYLG</sequence>
<gene>
    <name evidence="1" type="ORF">GFER_05260</name>
</gene>
<proteinExistence type="predicted"/>
<name>A0A0C2EH66_9BACT</name>
<dbReference type="Proteomes" id="UP000035068">
    <property type="component" value="Unassembled WGS sequence"/>
</dbReference>
<comment type="caution">
    <text evidence="1">The sequence shown here is derived from an EMBL/GenBank/DDBJ whole genome shotgun (WGS) entry which is preliminary data.</text>
</comment>
<organism evidence="1 2">
    <name type="scientific">Geoalkalibacter ferrihydriticus DSM 17813</name>
    <dbReference type="NCBI Taxonomy" id="1121915"/>
    <lineage>
        <taxon>Bacteria</taxon>
        <taxon>Pseudomonadati</taxon>
        <taxon>Thermodesulfobacteriota</taxon>
        <taxon>Desulfuromonadia</taxon>
        <taxon>Desulfuromonadales</taxon>
        <taxon>Geoalkalibacteraceae</taxon>
        <taxon>Geoalkalibacter</taxon>
    </lineage>
</organism>
<reference evidence="1 2" key="1">
    <citation type="submission" date="2014-12" db="EMBL/GenBank/DDBJ databases">
        <title>Genomes of Geoalkalibacter ferrihydriticus and Geoalkalibacter subterraneus, two haloalkaliphilic metal-reducing members of the Geobacteraceae.</title>
        <authorList>
            <person name="Badalamenti J.P."/>
            <person name="Torres C.I."/>
            <person name="Krajmalnik-Brown R."/>
            <person name="Bond D.R."/>
        </authorList>
    </citation>
    <scope>NUCLEOTIDE SEQUENCE [LARGE SCALE GENOMIC DNA]</scope>
    <source>
        <strain evidence="1 2">DSM 17813</strain>
    </source>
</reference>